<feature type="compositionally biased region" description="Acidic residues" evidence="1">
    <location>
        <begin position="50"/>
        <end position="68"/>
    </location>
</feature>
<feature type="region of interest" description="Disordered" evidence="1">
    <location>
        <begin position="764"/>
        <end position="826"/>
    </location>
</feature>
<dbReference type="EMBL" id="JACRST010000013">
    <property type="protein sequence ID" value="MBC8547082.1"/>
    <property type="molecule type" value="Genomic_DNA"/>
</dbReference>
<name>A0A926I0J8_9FIRM</name>
<feature type="chain" id="PRO_5039591242" description="Right-handed parallel beta-helix repeat-containing protein" evidence="3">
    <location>
        <begin position="29"/>
        <end position="904"/>
    </location>
</feature>
<sequence length="904" mass="94859">MKKKFCRPFTSFLAVAVVIACLGASVFAEWDLPTDTAVLPGVEERTPDLEQPDGDSSAEETPPDDSESEASSGEDTSEAGGSSESSEVPEDGPSSSETSSEEESAPSSSDADEGEPASSSSAPDSSEKAAPIHQPGCTLAPDHEGPCETGTADSHPTAEPSEPLGDAQAETPVSLAALPEEEPLPVTLIHGGEETSYATLEEAVEHSADGDRILLAAGEVYASSRTLSIAHSLTIEGTGDSEDLPVIAGSALFTCEADGQTIAFRDLHFSVDEGSTWVIYLNGSGSTVSVDGCTFTLADGADYGFNLVLNETGASGRILFRGNLVDMLCVAPVVGAGNGSVITGNEFHIGAEQAGGWRTEVISVTAGADGEVVISDNWFLGANRAISVNYSAMPGSGLTCKNNRFLDTRYAFELGSEANRGCGQYDLSENYYRFGDAVFAPRVQDADADGALYSGAQAVVYPYYLDEDLQELSDAADSSLVAVAKPAVSRIEIDGVPEALRELVQRSVNEMIQNEAVSTAPPRGLVEAITGLPAAGDLQVSVIPAIEELRATQVPGANGQKEPVITAVVFDAKAYYQPAGSSEGPWVISNRYLRQRNVTFRLPIPTAFDAKYARVEHRSDRDGSTATSYLDILTSPAGNARYVLVSADSFGTFTLTPTNRKPSASHSGGSAQPSAANTEYEFWMEVKDRIDNAADGNTLYVQAGDWNHVSSAVLQALYGRDLSLTISYGRSGELTLKGEELDRVDDGRIYYTIAELIERYKAPAAEDATSSQSTAPVTVPTFTGTVTTSASSESSSSQASPSSSAAPTPSSSDSAAPTAASGQPTPAESELEIPLWVMIAAPLAAVLLVVLISLLVAHRRKKAKQENPLPPYPLSPTEFSSSTDGAAAETQPDSAKPTEDNPWN</sequence>
<proteinExistence type="predicted"/>
<dbReference type="PROSITE" id="PS51257">
    <property type="entry name" value="PROKAR_LIPOPROTEIN"/>
    <property type="match status" value="1"/>
</dbReference>
<accession>A0A926I0J8</accession>
<feature type="compositionally biased region" description="Low complexity" evidence="1">
    <location>
        <begin position="116"/>
        <end position="131"/>
    </location>
</feature>
<evidence type="ECO:0008006" key="6">
    <source>
        <dbReference type="Google" id="ProtNLM"/>
    </source>
</evidence>
<keyword evidence="2" id="KW-0472">Membrane</keyword>
<keyword evidence="3" id="KW-0732">Signal</keyword>
<evidence type="ECO:0000256" key="1">
    <source>
        <dbReference type="SAM" id="MobiDB-lite"/>
    </source>
</evidence>
<feature type="region of interest" description="Disordered" evidence="1">
    <location>
        <begin position="860"/>
        <end position="904"/>
    </location>
</feature>
<evidence type="ECO:0000313" key="5">
    <source>
        <dbReference type="Proteomes" id="UP000653127"/>
    </source>
</evidence>
<comment type="caution">
    <text evidence="4">The sequence shown here is derived from an EMBL/GenBank/DDBJ whole genome shotgun (WGS) entry which is preliminary data.</text>
</comment>
<dbReference type="AlphaFoldDB" id="A0A926I0J8"/>
<keyword evidence="5" id="KW-1185">Reference proteome</keyword>
<evidence type="ECO:0000256" key="2">
    <source>
        <dbReference type="SAM" id="Phobius"/>
    </source>
</evidence>
<feature type="compositionally biased region" description="Low complexity" evidence="1">
    <location>
        <begin position="69"/>
        <end position="98"/>
    </location>
</feature>
<keyword evidence="2" id="KW-0812">Transmembrane</keyword>
<protein>
    <recommendedName>
        <fullName evidence="6">Right-handed parallel beta-helix repeat-containing protein</fullName>
    </recommendedName>
</protein>
<feature type="compositionally biased region" description="Acidic residues" evidence="1">
    <location>
        <begin position="99"/>
        <end position="115"/>
    </location>
</feature>
<dbReference type="Gene3D" id="2.160.20.10">
    <property type="entry name" value="Single-stranded right-handed beta-helix, Pectin lyase-like"/>
    <property type="match status" value="1"/>
</dbReference>
<evidence type="ECO:0000256" key="3">
    <source>
        <dbReference type="SAM" id="SignalP"/>
    </source>
</evidence>
<feature type="transmembrane region" description="Helical" evidence="2">
    <location>
        <begin position="833"/>
        <end position="857"/>
    </location>
</feature>
<gene>
    <name evidence="4" type="ORF">H8711_09090</name>
</gene>
<dbReference type="SUPFAM" id="SSF51126">
    <property type="entry name" value="Pectin lyase-like"/>
    <property type="match status" value="1"/>
</dbReference>
<reference evidence="4" key="1">
    <citation type="submission" date="2020-08" db="EMBL/GenBank/DDBJ databases">
        <title>Genome public.</title>
        <authorList>
            <person name="Liu C."/>
            <person name="Sun Q."/>
        </authorList>
    </citation>
    <scope>NUCLEOTIDE SEQUENCE</scope>
    <source>
        <strain evidence="4">NSJ-31</strain>
    </source>
</reference>
<feature type="region of interest" description="Disordered" evidence="1">
    <location>
        <begin position="38"/>
        <end position="168"/>
    </location>
</feature>
<feature type="compositionally biased region" description="Low complexity" evidence="1">
    <location>
        <begin position="774"/>
        <end position="821"/>
    </location>
</feature>
<dbReference type="Proteomes" id="UP000653127">
    <property type="component" value="Unassembled WGS sequence"/>
</dbReference>
<keyword evidence="2" id="KW-1133">Transmembrane helix</keyword>
<organism evidence="4 5">
    <name type="scientific">Ligaoa zhengdingensis</name>
    <dbReference type="NCBI Taxonomy" id="2763658"/>
    <lineage>
        <taxon>Bacteria</taxon>
        <taxon>Bacillati</taxon>
        <taxon>Bacillota</taxon>
        <taxon>Clostridia</taxon>
        <taxon>Eubacteriales</taxon>
        <taxon>Oscillospiraceae</taxon>
        <taxon>Ligaoa</taxon>
    </lineage>
</organism>
<feature type="signal peptide" evidence="3">
    <location>
        <begin position="1"/>
        <end position="28"/>
    </location>
</feature>
<dbReference type="InterPro" id="IPR011050">
    <property type="entry name" value="Pectin_lyase_fold/virulence"/>
</dbReference>
<dbReference type="InterPro" id="IPR012334">
    <property type="entry name" value="Pectin_lyas_fold"/>
</dbReference>
<dbReference type="RefSeq" id="WP_249283154.1">
    <property type="nucleotide sequence ID" value="NZ_JACRST010000013.1"/>
</dbReference>
<evidence type="ECO:0000313" key="4">
    <source>
        <dbReference type="EMBL" id="MBC8547082.1"/>
    </source>
</evidence>